<comment type="caution">
    <text evidence="11">The sequence shown here is derived from an EMBL/GenBank/DDBJ whole genome shotgun (WGS) entry which is preliminary data.</text>
</comment>
<evidence type="ECO:0000256" key="6">
    <source>
        <dbReference type="ARBA" id="ARBA00022989"/>
    </source>
</evidence>
<feature type="transmembrane region" description="Helical" evidence="9">
    <location>
        <begin position="300"/>
        <end position="326"/>
    </location>
</feature>
<dbReference type="PROSITE" id="PS51257">
    <property type="entry name" value="PROKAR_LIPOPROTEIN"/>
    <property type="match status" value="1"/>
</dbReference>
<name>A0ABS2NRD6_9FIRM</name>
<evidence type="ECO:0000256" key="9">
    <source>
        <dbReference type="SAM" id="Phobius"/>
    </source>
</evidence>
<feature type="transmembrane region" description="Helical" evidence="9">
    <location>
        <begin position="189"/>
        <end position="207"/>
    </location>
</feature>
<keyword evidence="7 9" id="KW-0472">Membrane</keyword>
<keyword evidence="12" id="KW-1185">Reference proteome</keyword>
<feature type="transmembrane region" description="Helical" evidence="9">
    <location>
        <begin position="72"/>
        <end position="95"/>
    </location>
</feature>
<comment type="similarity">
    <text evidence="8">Belongs to the NhaC Na(+)/H(+) (TC 2.A.35) antiporter family.</text>
</comment>
<feature type="transmembrane region" description="Helical" evidence="9">
    <location>
        <begin position="12"/>
        <end position="30"/>
    </location>
</feature>
<keyword evidence="6 9" id="KW-1133">Transmembrane helix</keyword>
<dbReference type="InterPro" id="IPR018461">
    <property type="entry name" value="Na/H_Antiport_NhaC-like_C"/>
</dbReference>
<evidence type="ECO:0000256" key="3">
    <source>
        <dbReference type="ARBA" id="ARBA00022449"/>
    </source>
</evidence>
<keyword evidence="3" id="KW-0050">Antiport</keyword>
<keyword evidence="2" id="KW-0813">Transport</keyword>
<evidence type="ECO:0000256" key="7">
    <source>
        <dbReference type="ARBA" id="ARBA00023136"/>
    </source>
</evidence>
<evidence type="ECO:0000313" key="12">
    <source>
        <dbReference type="Proteomes" id="UP001314796"/>
    </source>
</evidence>
<dbReference type="EMBL" id="JAFBEE010000014">
    <property type="protein sequence ID" value="MBM7615529.1"/>
    <property type="molecule type" value="Genomic_DNA"/>
</dbReference>
<feature type="transmembrane region" description="Helical" evidence="9">
    <location>
        <begin position="107"/>
        <end position="137"/>
    </location>
</feature>
<gene>
    <name evidence="11" type="ORF">JOC73_002099</name>
</gene>
<feature type="transmembrane region" description="Helical" evidence="9">
    <location>
        <begin position="430"/>
        <end position="448"/>
    </location>
</feature>
<keyword evidence="4" id="KW-1003">Cell membrane</keyword>
<proteinExistence type="inferred from homology"/>
<evidence type="ECO:0000256" key="8">
    <source>
        <dbReference type="ARBA" id="ARBA00038435"/>
    </source>
</evidence>
<dbReference type="PANTHER" id="PTHR33451">
    <property type="entry name" value="MALATE-2H(+)/NA(+)-LACTATE ANTIPORTER"/>
    <property type="match status" value="1"/>
</dbReference>
<accession>A0ABS2NRD6</accession>
<evidence type="ECO:0000256" key="2">
    <source>
        <dbReference type="ARBA" id="ARBA00022448"/>
    </source>
</evidence>
<organism evidence="11 12">
    <name type="scientific">Alkaliphilus hydrothermalis</name>
    <dbReference type="NCBI Taxonomy" id="1482730"/>
    <lineage>
        <taxon>Bacteria</taxon>
        <taxon>Bacillati</taxon>
        <taxon>Bacillota</taxon>
        <taxon>Clostridia</taxon>
        <taxon>Peptostreptococcales</taxon>
        <taxon>Natronincolaceae</taxon>
        <taxon>Alkaliphilus</taxon>
    </lineage>
</organism>
<reference evidence="11 12" key="1">
    <citation type="submission" date="2021-01" db="EMBL/GenBank/DDBJ databases">
        <title>Genomic Encyclopedia of Type Strains, Phase IV (KMG-IV): sequencing the most valuable type-strain genomes for metagenomic binning, comparative biology and taxonomic classification.</title>
        <authorList>
            <person name="Goeker M."/>
        </authorList>
    </citation>
    <scope>NUCLEOTIDE SEQUENCE [LARGE SCALE GENOMIC DNA]</scope>
    <source>
        <strain evidence="11 12">DSM 25890</strain>
    </source>
</reference>
<feature type="transmembrane region" description="Helical" evidence="9">
    <location>
        <begin position="402"/>
        <end position="424"/>
    </location>
</feature>
<protein>
    <submittedName>
        <fullName evidence="11">NhaC family Na+:H+ antiporter</fullName>
    </submittedName>
</protein>
<keyword evidence="5 9" id="KW-0812">Transmembrane</keyword>
<dbReference type="Proteomes" id="UP001314796">
    <property type="component" value="Unassembled WGS sequence"/>
</dbReference>
<feature type="transmembrane region" description="Helical" evidence="9">
    <location>
        <begin position="261"/>
        <end position="288"/>
    </location>
</feature>
<evidence type="ECO:0000256" key="1">
    <source>
        <dbReference type="ARBA" id="ARBA00004651"/>
    </source>
</evidence>
<dbReference type="InterPro" id="IPR052180">
    <property type="entry name" value="NhaC_Na-H+_Antiporter"/>
</dbReference>
<sequence>MDNIQIRKKDTTFVLLITAILIGSCIFFSVTLFWGFLASILITSLLLVRRGLKPSSLKNMILQGVMECRNLYLLILLIGATVSIWLSSGVVPTMIYYGLEYMEGMNFLLAAFIITSLMAIFMGTAVGTISTIGLALLGIGKGFGVPEHVLLGAVISGAFIADKISPISGLLNLTLSVTKTKYRDVFKRMTATLVPVYLITTAIYYYLGKGYIASGNSGSLGEYQTAILKGFFVSPWLLILPIAIVALPIRGMKTISTISIGLLGGIIASISLQKMSVIAVLDAVFFGYKGTTASSQLNRILISGGVISMLEVVLIVAGAICLSSILEESGLIKPFIRKSIANIKSQKELVMKTGVISSLLTVVTCDQTVGILLPGRVFKEKYEEMKLSPTILARTISDTGTIIAPLMPWNVNALIIGMISGVSAVNYGPYAVLCYICPVVSFLSCYSYKKRSLTGDD</sequence>
<dbReference type="RefSeq" id="WP_204402857.1">
    <property type="nucleotide sequence ID" value="NZ_JAFBEE010000014.1"/>
</dbReference>
<dbReference type="Pfam" id="PF03553">
    <property type="entry name" value="Na_H_antiporter"/>
    <property type="match status" value="1"/>
</dbReference>
<feature type="domain" description="Na+/H+ antiporter NhaC-like C-terminal" evidence="10">
    <location>
        <begin position="173"/>
        <end position="442"/>
    </location>
</feature>
<dbReference type="PANTHER" id="PTHR33451:SF3">
    <property type="entry name" value="MALATE-2H(+)_NA(+)-LACTATE ANTIPORTER"/>
    <property type="match status" value="1"/>
</dbReference>
<evidence type="ECO:0000259" key="10">
    <source>
        <dbReference type="Pfam" id="PF03553"/>
    </source>
</evidence>
<evidence type="ECO:0000256" key="5">
    <source>
        <dbReference type="ARBA" id="ARBA00022692"/>
    </source>
</evidence>
<evidence type="ECO:0000313" key="11">
    <source>
        <dbReference type="EMBL" id="MBM7615529.1"/>
    </source>
</evidence>
<comment type="subcellular location">
    <subcellularLocation>
        <location evidence="1">Cell membrane</location>
        <topology evidence="1">Multi-pass membrane protein</topology>
    </subcellularLocation>
</comment>
<evidence type="ECO:0000256" key="4">
    <source>
        <dbReference type="ARBA" id="ARBA00022475"/>
    </source>
</evidence>
<feature type="transmembrane region" description="Helical" evidence="9">
    <location>
        <begin position="227"/>
        <end position="249"/>
    </location>
</feature>